<reference evidence="2 3" key="1">
    <citation type="submission" date="2018-12" db="EMBL/GenBank/DDBJ databases">
        <title>Flammeovirga pectinis sp. nov., isolated from the gut of the Korean scallop, Patinopecten yessoensis.</title>
        <authorList>
            <person name="Bae J.-W."/>
            <person name="Jeong Y.-S."/>
            <person name="Kang W."/>
        </authorList>
    </citation>
    <scope>NUCLEOTIDE SEQUENCE [LARGE SCALE GENOMIC DNA]</scope>
    <source>
        <strain evidence="2 3">L12M1</strain>
    </source>
</reference>
<dbReference type="RefSeq" id="WP_126611292.1">
    <property type="nucleotide sequence ID" value="NZ_CP034562.1"/>
</dbReference>
<accession>A0A3Q9FJG6</accession>
<organism evidence="2 3">
    <name type="scientific">Flammeovirga pectinis</name>
    <dbReference type="NCBI Taxonomy" id="2494373"/>
    <lineage>
        <taxon>Bacteria</taxon>
        <taxon>Pseudomonadati</taxon>
        <taxon>Bacteroidota</taxon>
        <taxon>Cytophagia</taxon>
        <taxon>Cytophagales</taxon>
        <taxon>Flammeovirgaceae</taxon>
        <taxon>Flammeovirga</taxon>
    </lineage>
</organism>
<dbReference type="InterPro" id="IPR036761">
    <property type="entry name" value="TTHA0802/YceI-like_sf"/>
</dbReference>
<evidence type="ECO:0000259" key="1">
    <source>
        <dbReference type="SMART" id="SM00867"/>
    </source>
</evidence>
<evidence type="ECO:0000313" key="3">
    <source>
        <dbReference type="Proteomes" id="UP000267268"/>
    </source>
</evidence>
<dbReference type="EMBL" id="CP034562">
    <property type="protein sequence ID" value="AZQ61142.1"/>
    <property type="molecule type" value="Genomic_DNA"/>
</dbReference>
<dbReference type="SUPFAM" id="SSF101874">
    <property type="entry name" value="YceI-like"/>
    <property type="match status" value="1"/>
</dbReference>
<dbReference type="PANTHER" id="PTHR34406:SF1">
    <property type="entry name" value="PROTEIN YCEI"/>
    <property type="match status" value="1"/>
</dbReference>
<name>A0A3Q9FJG6_9BACT</name>
<proteinExistence type="predicted"/>
<dbReference type="PANTHER" id="PTHR34406">
    <property type="entry name" value="PROTEIN YCEI"/>
    <property type="match status" value="1"/>
</dbReference>
<feature type="domain" description="Lipid/polyisoprenoid-binding YceI-like" evidence="1">
    <location>
        <begin position="19"/>
        <end position="175"/>
    </location>
</feature>
<sequence length="176" mass="19826">MKHIIVATILLILGLSTRGFSQENGMSEVKFSISKVFWNVKGSFDKLNYTIQFNPEDIENAKIFGRVSIADINTSEEKRDHHLQAEEWFDSADFPEIKISSSTIKALKGNQFEGLFTITMKGVSKEKNIHFKVIDEEGIRYLESEFTLSLEDYAIGGGAASYVVGNTVTVQLKLMY</sequence>
<evidence type="ECO:0000313" key="2">
    <source>
        <dbReference type="EMBL" id="AZQ61142.1"/>
    </source>
</evidence>
<dbReference type="OrthoDB" id="9811006at2"/>
<dbReference type="InterPro" id="IPR007372">
    <property type="entry name" value="Lipid/polyisoprenoid-bd_YceI"/>
</dbReference>
<keyword evidence="3" id="KW-1185">Reference proteome</keyword>
<dbReference type="SMART" id="SM00867">
    <property type="entry name" value="YceI"/>
    <property type="match status" value="1"/>
</dbReference>
<protein>
    <submittedName>
        <fullName evidence="2">YceI family protein</fullName>
    </submittedName>
</protein>
<dbReference type="Proteomes" id="UP000267268">
    <property type="component" value="Chromosome 1"/>
</dbReference>
<gene>
    <name evidence="2" type="ORF">EI427_02580</name>
</gene>
<dbReference type="AlphaFoldDB" id="A0A3Q9FJG6"/>
<dbReference type="KEGG" id="fll:EI427_02580"/>
<dbReference type="Gene3D" id="2.40.128.110">
    <property type="entry name" value="Lipid/polyisoprenoid-binding, YceI-like"/>
    <property type="match status" value="1"/>
</dbReference>
<dbReference type="Pfam" id="PF04264">
    <property type="entry name" value="YceI"/>
    <property type="match status" value="1"/>
</dbReference>